<evidence type="ECO:0000313" key="2">
    <source>
        <dbReference type="Proteomes" id="UP000672009"/>
    </source>
</evidence>
<accession>A0A975F644</accession>
<dbReference type="AlphaFoldDB" id="A0A975F644"/>
<evidence type="ECO:0000313" key="1">
    <source>
        <dbReference type="EMBL" id="QTR52105.1"/>
    </source>
</evidence>
<gene>
    <name evidence="1" type="ORF">J9260_10100</name>
</gene>
<sequence length="101" mass="11458">MIEIIQSKVFSDWLLGLKDRQARARIYARLDRMADGNFGDAEPIGEGMSEARIHYGPGYRLYFMQRGQALVVLLCGGDKSTQQRDIQRAKVVADLWKGENP</sequence>
<dbReference type="Pfam" id="PF05973">
    <property type="entry name" value="Gp49"/>
    <property type="match status" value="1"/>
</dbReference>
<dbReference type="EMBL" id="CP072793">
    <property type="protein sequence ID" value="QTR52105.1"/>
    <property type="molecule type" value="Genomic_DNA"/>
</dbReference>
<protein>
    <submittedName>
        <fullName evidence="1">Type II toxin-antitoxin system RelE/ParE family toxin</fullName>
    </submittedName>
</protein>
<dbReference type="PANTHER" id="PTHR41791:SF1">
    <property type="entry name" value="SSL7039 PROTEIN"/>
    <property type="match status" value="1"/>
</dbReference>
<reference evidence="1" key="1">
    <citation type="submission" date="2021-04" db="EMBL/GenBank/DDBJ databases">
        <title>Genomics, taxonomy and metabolism of representatives of sulfur bacteria of the genus Thiothrix: Thiothrix fructosivorans QT, Thiothrix unzii A1T and three new species, Thiothrix subterranea sp. nov., Thiothrix litoralis sp. nov. and 'Candidatus Thiothrix anitrata' sp. nov.</title>
        <authorList>
            <person name="Ravin N.V."/>
            <person name="Smolyakov D."/>
            <person name="Rudenko T.S."/>
            <person name="Mardanov A.V."/>
            <person name="Beletsky A.V."/>
            <person name="Markov N.D."/>
            <person name="Fomenkov A.I."/>
            <person name="Roberts R.J."/>
            <person name="Karnachuk O.V."/>
            <person name="Novikov A."/>
            <person name="Grabovich M.Y."/>
        </authorList>
    </citation>
    <scope>NUCLEOTIDE SEQUENCE</scope>
    <source>
        <strain evidence="1">A1</strain>
    </source>
</reference>
<organism evidence="1 2">
    <name type="scientific">Thiothrix unzii</name>
    <dbReference type="NCBI Taxonomy" id="111769"/>
    <lineage>
        <taxon>Bacteria</taxon>
        <taxon>Pseudomonadati</taxon>
        <taxon>Pseudomonadota</taxon>
        <taxon>Gammaproteobacteria</taxon>
        <taxon>Thiotrichales</taxon>
        <taxon>Thiotrichaceae</taxon>
        <taxon>Thiothrix</taxon>
    </lineage>
</organism>
<dbReference type="NCBIfam" id="TIGR02683">
    <property type="entry name" value="upstrm_HI1419"/>
    <property type="match status" value="1"/>
</dbReference>
<name>A0A975F644_9GAMM</name>
<dbReference type="InterPro" id="IPR009241">
    <property type="entry name" value="HigB-like"/>
</dbReference>
<dbReference type="KEGG" id="tun:J9260_10100"/>
<dbReference type="Proteomes" id="UP000672009">
    <property type="component" value="Chromosome"/>
</dbReference>
<dbReference type="RefSeq" id="WP_210217665.1">
    <property type="nucleotide sequence ID" value="NZ_CP072793.1"/>
</dbReference>
<dbReference type="PIRSF" id="PIRSF028744">
    <property type="entry name" value="Addict_mod_HI1419"/>
    <property type="match status" value="1"/>
</dbReference>
<proteinExistence type="predicted"/>
<dbReference type="InterPro" id="IPR014056">
    <property type="entry name" value="TypeIITA-like_toxin_pred"/>
</dbReference>
<keyword evidence="2" id="KW-1185">Reference proteome</keyword>
<dbReference type="PANTHER" id="PTHR41791">
    <property type="entry name" value="SSL7039 PROTEIN"/>
    <property type="match status" value="1"/>
</dbReference>